<reference evidence="11" key="1">
    <citation type="submission" date="2019-06" db="EMBL/GenBank/DDBJ databases">
        <title>Draft genome sequence of the griseofulvin-producing fungus Xylaria cubensis strain G536.</title>
        <authorList>
            <person name="Mead M.E."/>
            <person name="Raja H.A."/>
            <person name="Steenwyk J.L."/>
            <person name="Knowles S.L."/>
            <person name="Oberlies N.H."/>
            <person name="Rokas A."/>
        </authorList>
    </citation>
    <scope>NUCLEOTIDE SEQUENCE [LARGE SCALE GENOMIC DNA]</scope>
    <source>
        <strain evidence="11">G536</strain>
    </source>
</reference>
<keyword evidence="3 8" id="KW-0349">Heme</keyword>
<dbReference type="GO" id="GO:0020037">
    <property type="term" value="F:heme binding"/>
    <property type="evidence" value="ECO:0007669"/>
    <property type="project" value="InterPro"/>
</dbReference>
<comment type="similarity">
    <text evidence="2 9">Belongs to the cytochrome P450 family.</text>
</comment>
<dbReference type="CDD" id="cd11041">
    <property type="entry name" value="CYP503A1-like"/>
    <property type="match status" value="1"/>
</dbReference>
<organism evidence="10 11">
    <name type="scientific">Xylaria flabelliformis</name>
    <dbReference type="NCBI Taxonomy" id="2512241"/>
    <lineage>
        <taxon>Eukaryota</taxon>
        <taxon>Fungi</taxon>
        <taxon>Dikarya</taxon>
        <taxon>Ascomycota</taxon>
        <taxon>Pezizomycotina</taxon>
        <taxon>Sordariomycetes</taxon>
        <taxon>Xylariomycetidae</taxon>
        <taxon>Xylariales</taxon>
        <taxon>Xylariaceae</taxon>
        <taxon>Xylaria</taxon>
    </lineage>
</organism>
<keyword evidence="11" id="KW-1185">Reference proteome</keyword>
<dbReference type="InterPro" id="IPR002403">
    <property type="entry name" value="Cyt_P450_E_grp-IV"/>
</dbReference>
<dbReference type="GO" id="GO:0004497">
    <property type="term" value="F:monooxygenase activity"/>
    <property type="evidence" value="ECO:0007669"/>
    <property type="project" value="UniProtKB-KW"/>
</dbReference>
<dbReference type="PROSITE" id="PS00086">
    <property type="entry name" value="CYTOCHROME_P450"/>
    <property type="match status" value="1"/>
</dbReference>
<dbReference type="Gene3D" id="1.10.630.10">
    <property type="entry name" value="Cytochrome P450"/>
    <property type="match status" value="1"/>
</dbReference>
<protein>
    <recommendedName>
        <fullName evidence="12">Cytochrome P450</fullName>
    </recommendedName>
</protein>
<dbReference type="OrthoDB" id="1844152at2759"/>
<evidence type="ECO:0000256" key="5">
    <source>
        <dbReference type="ARBA" id="ARBA00023002"/>
    </source>
</evidence>
<evidence type="ECO:0008006" key="12">
    <source>
        <dbReference type="Google" id="ProtNLM"/>
    </source>
</evidence>
<keyword evidence="7 9" id="KW-0503">Monooxygenase</keyword>
<dbReference type="Proteomes" id="UP000319160">
    <property type="component" value="Unassembled WGS sequence"/>
</dbReference>
<evidence type="ECO:0000256" key="9">
    <source>
        <dbReference type="RuleBase" id="RU000461"/>
    </source>
</evidence>
<dbReference type="AlphaFoldDB" id="A0A553HVN8"/>
<comment type="cofactor">
    <cofactor evidence="1 8">
        <name>heme</name>
        <dbReference type="ChEBI" id="CHEBI:30413"/>
    </cofactor>
</comment>
<dbReference type="EMBL" id="VFLP01000040">
    <property type="protein sequence ID" value="TRX91998.1"/>
    <property type="molecule type" value="Genomic_DNA"/>
</dbReference>
<name>A0A553HVN8_9PEZI</name>
<evidence type="ECO:0000256" key="7">
    <source>
        <dbReference type="ARBA" id="ARBA00023033"/>
    </source>
</evidence>
<comment type="caution">
    <text evidence="10">The sequence shown here is derived from an EMBL/GenBank/DDBJ whole genome shotgun (WGS) entry which is preliminary data.</text>
</comment>
<evidence type="ECO:0000256" key="2">
    <source>
        <dbReference type="ARBA" id="ARBA00010617"/>
    </source>
</evidence>
<dbReference type="GO" id="GO:0016705">
    <property type="term" value="F:oxidoreductase activity, acting on paired donors, with incorporation or reduction of molecular oxygen"/>
    <property type="evidence" value="ECO:0007669"/>
    <property type="project" value="InterPro"/>
</dbReference>
<evidence type="ECO:0000313" key="11">
    <source>
        <dbReference type="Proteomes" id="UP000319160"/>
    </source>
</evidence>
<feature type="binding site" description="axial binding residue" evidence="8">
    <location>
        <position position="468"/>
    </location>
    <ligand>
        <name>heme</name>
        <dbReference type="ChEBI" id="CHEBI:30413"/>
    </ligand>
    <ligandPart>
        <name>Fe</name>
        <dbReference type="ChEBI" id="CHEBI:18248"/>
    </ligandPart>
</feature>
<dbReference type="SUPFAM" id="SSF48264">
    <property type="entry name" value="Cytochrome P450"/>
    <property type="match status" value="1"/>
</dbReference>
<sequence length="524" mass="59516">MAFLRQLLLAARFALLLPLAFVLFSREKTKRAFPPSPFQFVGVQTDQFMAWTRALFRSVTSTAVNVNEGYKTFSLKHNLAFSLPSLTYGCITILPPSQLDVLNRPEADLLSHPIQMEVMQPGYLMGDPDELLFKNPIQFEVVRQHMTKDIGFFAASTADEIHHLFSEGFRFTSKQTTVGVWNFSLRIVGRVANRALLGLPLCRNETLLERSAMYASVVYFGSTIISSLPTSMRWLVGPIIGVVGRRHANFCKQIMEPLIEERLRARDKADLTEMPNDALQWMIQKSARSDPNNLKPDVIAQRILILQITSIYTTTLALSHILVNLYGSESKDDFVAGLRSECERVTAEHQGLSTKQAIDKLYRMDSTIRESLRVSPFSVIAPIRIVGSEGGIDLGEGHYLQKGARVGAPFQAIHHDDRYYTNPYKFDAFRFSRAFEGSGIGHRQHSEQELTVNVNDRFLSWGYGRHVCPGRWYISQTLKQILSYVVQKYDISLQGEREDPKSLLNFIVPPTKSQIKIKKRDHIR</sequence>
<accession>A0A553HVN8</accession>
<keyword evidence="6 8" id="KW-0408">Iron</keyword>
<evidence type="ECO:0000256" key="3">
    <source>
        <dbReference type="ARBA" id="ARBA00022617"/>
    </source>
</evidence>
<dbReference type="STRING" id="2512241.A0A553HVN8"/>
<keyword evidence="4 8" id="KW-0479">Metal-binding</keyword>
<evidence type="ECO:0000256" key="6">
    <source>
        <dbReference type="ARBA" id="ARBA00023004"/>
    </source>
</evidence>
<dbReference type="InterPro" id="IPR036396">
    <property type="entry name" value="Cyt_P450_sf"/>
</dbReference>
<dbReference type="Pfam" id="PF00067">
    <property type="entry name" value="p450"/>
    <property type="match status" value="1"/>
</dbReference>
<dbReference type="GO" id="GO:0005506">
    <property type="term" value="F:iron ion binding"/>
    <property type="evidence" value="ECO:0007669"/>
    <property type="project" value="InterPro"/>
</dbReference>
<dbReference type="PANTHER" id="PTHR46206:SF1">
    <property type="entry name" value="P450, PUTATIVE (EUROFUNG)-RELATED"/>
    <property type="match status" value="1"/>
</dbReference>
<evidence type="ECO:0000256" key="1">
    <source>
        <dbReference type="ARBA" id="ARBA00001971"/>
    </source>
</evidence>
<gene>
    <name evidence="10" type="ORF">FHL15_007095</name>
</gene>
<evidence type="ECO:0000256" key="4">
    <source>
        <dbReference type="ARBA" id="ARBA00022723"/>
    </source>
</evidence>
<evidence type="ECO:0000256" key="8">
    <source>
        <dbReference type="PIRSR" id="PIRSR602403-1"/>
    </source>
</evidence>
<keyword evidence="5 9" id="KW-0560">Oxidoreductase</keyword>
<dbReference type="PRINTS" id="PR00465">
    <property type="entry name" value="EP450IV"/>
</dbReference>
<dbReference type="InterPro" id="IPR017972">
    <property type="entry name" value="Cyt_P450_CS"/>
</dbReference>
<proteinExistence type="inferred from homology"/>
<evidence type="ECO:0000313" key="10">
    <source>
        <dbReference type="EMBL" id="TRX91998.1"/>
    </source>
</evidence>
<dbReference type="PANTHER" id="PTHR46206">
    <property type="entry name" value="CYTOCHROME P450"/>
    <property type="match status" value="1"/>
</dbReference>
<dbReference type="InterPro" id="IPR001128">
    <property type="entry name" value="Cyt_P450"/>
</dbReference>